<dbReference type="OrthoDB" id="9790442at2"/>
<dbReference type="GO" id="GO:0006355">
    <property type="term" value="P:regulation of DNA-templated transcription"/>
    <property type="evidence" value="ECO:0007669"/>
    <property type="project" value="InterPro"/>
</dbReference>
<dbReference type="RefSeq" id="WP_148988574.1">
    <property type="nucleotide sequence ID" value="NZ_VTEV01000005.1"/>
</dbReference>
<dbReference type="FunFam" id="3.40.50.2300:FF:000001">
    <property type="entry name" value="DNA-binding response regulator PhoB"/>
    <property type="match status" value="1"/>
</dbReference>
<dbReference type="SMART" id="SM00448">
    <property type="entry name" value="REC"/>
    <property type="match status" value="1"/>
</dbReference>
<proteinExistence type="predicted"/>
<feature type="domain" description="Response regulatory" evidence="9">
    <location>
        <begin position="6"/>
        <end position="119"/>
    </location>
</feature>
<dbReference type="Pfam" id="PF00486">
    <property type="entry name" value="Trans_reg_C"/>
    <property type="match status" value="1"/>
</dbReference>
<dbReference type="Gene3D" id="6.10.250.690">
    <property type="match status" value="1"/>
</dbReference>
<evidence type="ECO:0000259" key="10">
    <source>
        <dbReference type="PROSITE" id="PS51755"/>
    </source>
</evidence>
<feature type="modified residue" description="4-aspartylphosphate" evidence="7">
    <location>
        <position position="55"/>
    </location>
</feature>
<dbReference type="InterPro" id="IPR039420">
    <property type="entry name" value="WalR-like"/>
</dbReference>
<comment type="caution">
    <text evidence="11">The sequence shown here is derived from an EMBL/GenBank/DDBJ whole genome shotgun (WGS) entry which is preliminary data.</text>
</comment>
<dbReference type="PROSITE" id="PS50110">
    <property type="entry name" value="RESPONSE_REGULATORY"/>
    <property type="match status" value="1"/>
</dbReference>
<gene>
    <name evidence="11" type="ORF">FZC76_12785</name>
</gene>
<dbReference type="Gene3D" id="1.10.10.10">
    <property type="entry name" value="Winged helix-like DNA-binding domain superfamily/Winged helix DNA-binding domain"/>
    <property type="match status" value="1"/>
</dbReference>
<evidence type="ECO:0000256" key="3">
    <source>
        <dbReference type="ARBA" id="ARBA00023012"/>
    </source>
</evidence>
<evidence type="ECO:0000313" key="11">
    <source>
        <dbReference type="EMBL" id="TYS67459.1"/>
    </source>
</evidence>
<evidence type="ECO:0000256" key="7">
    <source>
        <dbReference type="PROSITE-ProRule" id="PRU00169"/>
    </source>
</evidence>
<dbReference type="SUPFAM" id="SSF46894">
    <property type="entry name" value="C-terminal effector domain of the bipartite response regulators"/>
    <property type="match status" value="1"/>
</dbReference>
<dbReference type="Gene3D" id="3.40.50.2300">
    <property type="match status" value="1"/>
</dbReference>
<feature type="domain" description="OmpR/PhoB-type" evidence="10">
    <location>
        <begin position="127"/>
        <end position="224"/>
    </location>
</feature>
<dbReference type="AlphaFoldDB" id="A0A5D4SWV8"/>
<evidence type="ECO:0000256" key="4">
    <source>
        <dbReference type="ARBA" id="ARBA00023015"/>
    </source>
</evidence>
<evidence type="ECO:0000256" key="8">
    <source>
        <dbReference type="PROSITE-ProRule" id="PRU01091"/>
    </source>
</evidence>
<comment type="subcellular location">
    <subcellularLocation>
        <location evidence="1">Cytoplasm</location>
    </subcellularLocation>
</comment>
<evidence type="ECO:0000256" key="6">
    <source>
        <dbReference type="ARBA" id="ARBA00023163"/>
    </source>
</evidence>
<dbReference type="GO" id="GO:0005829">
    <property type="term" value="C:cytosol"/>
    <property type="evidence" value="ECO:0007669"/>
    <property type="project" value="TreeGrafter"/>
</dbReference>
<dbReference type="PANTHER" id="PTHR48111">
    <property type="entry name" value="REGULATOR OF RPOS"/>
    <property type="match status" value="1"/>
</dbReference>
<dbReference type="FunFam" id="1.10.10.10:FF:000018">
    <property type="entry name" value="DNA-binding response regulator ResD"/>
    <property type="match status" value="1"/>
</dbReference>
<dbReference type="InterPro" id="IPR016032">
    <property type="entry name" value="Sig_transdc_resp-reg_C-effctor"/>
</dbReference>
<protein>
    <submittedName>
        <fullName evidence="11">Response regulator transcription factor</fullName>
    </submittedName>
</protein>
<dbReference type="PROSITE" id="PS51755">
    <property type="entry name" value="OMPR_PHOB"/>
    <property type="match status" value="1"/>
</dbReference>
<evidence type="ECO:0000259" key="9">
    <source>
        <dbReference type="PROSITE" id="PS50110"/>
    </source>
</evidence>
<dbReference type="SUPFAM" id="SSF52172">
    <property type="entry name" value="CheY-like"/>
    <property type="match status" value="1"/>
</dbReference>
<dbReference type="STRING" id="79883.GCA_001636495_04041"/>
<dbReference type="GO" id="GO:0000156">
    <property type="term" value="F:phosphorelay response regulator activity"/>
    <property type="evidence" value="ECO:0007669"/>
    <property type="project" value="TreeGrafter"/>
</dbReference>
<evidence type="ECO:0000256" key="2">
    <source>
        <dbReference type="ARBA" id="ARBA00022553"/>
    </source>
</evidence>
<keyword evidence="5 8" id="KW-0238">DNA-binding</keyword>
<dbReference type="PANTHER" id="PTHR48111:SF1">
    <property type="entry name" value="TWO-COMPONENT RESPONSE REGULATOR ORR33"/>
    <property type="match status" value="1"/>
</dbReference>
<keyword evidence="3" id="KW-0902">Two-component regulatory system</keyword>
<dbReference type="SMART" id="SM00862">
    <property type="entry name" value="Trans_reg_C"/>
    <property type="match status" value="1"/>
</dbReference>
<keyword evidence="2 7" id="KW-0597">Phosphoprotein</keyword>
<evidence type="ECO:0000313" key="12">
    <source>
        <dbReference type="Proteomes" id="UP000322524"/>
    </source>
</evidence>
<dbReference type="InterPro" id="IPR011006">
    <property type="entry name" value="CheY-like_superfamily"/>
</dbReference>
<keyword evidence="4" id="KW-0805">Transcription regulation</keyword>
<dbReference type="GO" id="GO:0000976">
    <property type="term" value="F:transcription cis-regulatory region binding"/>
    <property type="evidence" value="ECO:0007669"/>
    <property type="project" value="TreeGrafter"/>
</dbReference>
<accession>A0A5D4SWV8</accession>
<dbReference type="Proteomes" id="UP000322524">
    <property type="component" value="Unassembled WGS sequence"/>
</dbReference>
<sequence length="227" mass="26227">MKDAFQVLVVDDEADMREMLDMYLQKENYQVLHAENGEEALDLLYDHEVDLIILDVMMPVMDGFTACKKIREKYMIPILMLTAKSDEWDKVRGLKLGADDYVMKPFSPKELLARVEALLRRSNQAFFDVVSLSEITVQKSARQVLVGGERVNLARREYDLLLFLMEHEGKVFSREQLHDVIWGLDTEKGSFRTVDTHVKTLRFKLKDAGAKIKTVWGIGYKFDGEDT</sequence>
<reference evidence="11 12" key="1">
    <citation type="submission" date="2019-08" db="EMBL/GenBank/DDBJ databases">
        <title>Bacillus genomes from the desert of Cuatro Cienegas, Coahuila.</title>
        <authorList>
            <person name="Olmedo-Alvarez G."/>
        </authorList>
    </citation>
    <scope>NUCLEOTIDE SEQUENCE [LARGE SCALE GENOMIC DNA]</scope>
    <source>
        <strain evidence="11 12">CH28_1T</strain>
    </source>
</reference>
<evidence type="ECO:0000256" key="1">
    <source>
        <dbReference type="ARBA" id="ARBA00004496"/>
    </source>
</evidence>
<keyword evidence="6" id="KW-0804">Transcription</keyword>
<organism evidence="11 12">
    <name type="scientific">Sutcliffiella horikoshii</name>
    <dbReference type="NCBI Taxonomy" id="79883"/>
    <lineage>
        <taxon>Bacteria</taxon>
        <taxon>Bacillati</taxon>
        <taxon>Bacillota</taxon>
        <taxon>Bacilli</taxon>
        <taxon>Bacillales</taxon>
        <taxon>Bacillaceae</taxon>
        <taxon>Sutcliffiella</taxon>
    </lineage>
</organism>
<dbReference type="CDD" id="cd00383">
    <property type="entry name" value="trans_reg_C"/>
    <property type="match status" value="1"/>
</dbReference>
<dbReference type="InterPro" id="IPR036388">
    <property type="entry name" value="WH-like_DNA-bd_sf"/>
</dbReference>
<dbReference type="Pfam" id="PF00072">
    <property type="entry name" value="Response_reg"/>
    <property type="match status" value="1"/>
</dbReference>
<dbReference type="InterPro" id="IPR001867">
    <property type="entry name" value="OmpR/PhoB-type_DNA-bd"/>
</dbReference>
<evidence type="ECO:0000256" key="5">
    <source>
        <dbReference type="ARBA" id="ARBA00023125"/>
    </source>
</evidence>
<dbReference type="EMBL" id="VTEV01000005">
    <property type="protein sequence ID" value="TYS67459.1"/>
    <property type="molecule type" value="Genomic_DNA"/>
</dbReference>
<dbReference type="CDD" id="cd17574">
    <property type="entry name" value="REC_OmpR"/>
    <property type="match status" value="1"/>
</dbReference>
<name>A0A5D4SWV8_9BACI</name>
<feature type="DNA-binding region" description="OmpR/PhoB-type" evidence="8">
    <location>
        <begin position="127"/>
        <end position="224"/>
    </location>
</feature>
<dbReference type="InterPro" id="IPR001789">
    <property type="entry name" value="Sig_transdc_resp-reg_receiver"/>
</dbReference>
<dbReference type="GO" id="GO:0032993">
    <property type="term" value="C:protein-DNA complex"/>
    <property type="evidence" value="ECO:0007669"/>
    <property type="project" value="TreeGrafter"/>
</dbReference>